<name>A0ABY9WS33_9BACT</name>
<evidence type="ECO:0000313" key="2">
    <source>
        <dbReference type="Proteomes" id="UP001611383"/>
    </source>
</evidence>
<keyword evidence="2" id="KW-1185">Reference proteome</keyword>
<dbReference type="EMBL" id="CP043494">
    <property type="protein sequence ID" value="WNG45270.1"/>
    <property type="molecule type" value="Genomic_DNA"/>
</dbReference>
<accession>A0ABY9WS33</accession>
<evidence type="ECO:0000313" key="1">
    <source>
        <dbReference type="EMBL" id="WNG45270.1"/>
    </source>
</evidence>
<dbReference type="Proteomes" id="UP001611383">
    <property type="component" value="Chromosome"/>
</dbReference>
<sequence length="174" mass="18839">MNTKPPSLRSVARQLGVSLSSLQAAIASGRVTTTPDGKIADVETARAEWIRNTRSEYGPAPLAERRAALEAPEGESRAEALRRRAIADADLKELELQERKGELVEVVGVAAEIQDMITRCRIRLLGIPTRARQVLPHLTAKDVGTLENLVREALEELAGERASTNPMGIKGGVK</sequence>
<organism evidence="1 2">
    <name type="scientific">Archangium minus</name>
    <dbReference type="NCBI Taxonomy" id="83450"/>
    <lineage>
        <taxon>Bacteria</taxon>
        <taxon>Pseudomonadati</taxon>
        <taxon>Myxococcota</taxon>
        <taxon>Myxococcia</taxon>
        <taxon>Myxococcales</taxon>
        <taxon>Cystobacterineae</taxon>
        <taxon>Archangiaceae</taxon>
        <taxon>Archangium</taxon>
    </lineage>
</organism>
<protein>
    <submittedName>
        <fullName evidence="1">Uncharacterized protein</fullName>
    </submittedName>
</protein>
<reference evidence="1 2" key="1">
    <citation type="submission" date="2019-08" db="EMBL/GenBank/DDBJ databases">
        <title>Archangium and Cystobacter genomes.</title>
        <authorList>
            <person name="Chen I.-C.K."/>
            <person name="Wielgoss S."/>
        </authorList>
    </citation>
    <scope>NUCLEOTIDE SEQUENCE [LARGE SCALE GENOMIC DNA]</scope>
    <source>
        <strain evidence="1 2">Cbm 6</strain>
    </source>
</reference>
<proteinExistence type="predicted"/>
<dbReference type="RefSeq" id="WP_395819704.1">
    <property type="nucleotide sequence ID" value="NZ_CP043494.1"/>
</dbReference>
<gene>
    <name evidence="1" type="ORF">F0U60_15000</name>
</gene>